<protein>
    <submittedName>
        <fullName evidence="1">Uncharacterized protein</fullName>
    </submittedName>
</protein>
<dbReference type="Proteomes" id="UP000095023">
    <property type="component" value="Unassembled WGS sequence"/>
</dbReference>
<evidence type="ECO:0000313" key="1">
    <source>
        <dbReference type="EMBL" id="ODV89900.1"/>
    </source>
</evidence>
<gene>
    <name evidence="1" type="ORF">CANCADRAFT_56543</name>
</gene>
<reference evidence="2" key="1">
    <citation type="submission" date="2016-02" db="EMBL/GenBank/DDBJ databases">
        <title>Comparative genomics of biotechnologically important yeasts.</title>
        <authorList>
            <consortium name="DOE Joint Genome Institute"/>
            <person name="Riley R."/>
            <person name="Haridas S."/>
            <person name="Wolfe K.H."/>
            <person name="Lopes M.R."/>
            <person name="Hittinger C.T."/>
            <person name="Goker M."/>
            <person name="Salamov A."/>
            <person name="Wisecaver J."/>
            <person name="Long T.M."/>
            <person name="Aerts A.L."/>
            <person name="Barry K."/>
            <person name="Choi C."/>
            <person name="Clum A."/>
            <person name="Coughlan A.Y."/>
            <person name="Deshpande S."/>
            <person name="Douglass A.P."/>
            <person name="Hanson S.J."/>
            <person name="Klenk H.-P."/>
            <person name="Labutti K."/>
            <person name="Lapidus A."/>
            <person name="Lindquist E."/>
            <person name="Lipzen A."/>
            <person name="Meier-Kolthoff J.P."/>
            <person name="Ohm R.A."/>
            <person name="Otillar R.P."/>
            <person name="Pangilinan J."/>
            <person name="Peng Y."/>
            <person name="Rokas A."/>
            <person name="Rosa C.A."/>
            <person name="Scheuner C."/>
            <person name="Sibirny A.A."/>
            <person name="Slot J.C."/>
            <person name="Stielow J.B."/>
            <person name="Sun H."/>
            <person name="Kurtzman C.P."/>
            <person name="Blackwell M."/>
            <person name="Jeffries T.W."/>
            <person name="Grigoriev I.V."/>
        </authorList>
    </citation>
    <scope>NUCLEOTIDE SEQUENCE [LARGE SCALE GENOMIC DNA]</scope>
    <source>
        <strain evidence="2">NRRL Y-17796</strain>
    </source>
</reference>
<dbReference type="AlphaFoldDB" id="A0A1E4TDQ9"/>
<sequence>MAKRLIGYDSGIPTTSCSGQSLRLDLSLNEKTIPYDSRLKIIKTQFADCLA</sequence>
<proteinExistence type="predicted"/>
<accession>A0A1E4TDQ9</accession>
<evidence type="ECO:0000313" key="2">
    <source>
        <dbReference type="Proteomes" id="UP000095023"/>
    </source>
</evidence>
<dbReference type="EMBL" id="KV453842">
    <property type="protein sequence ID" value="ODV89900.1"/>
    <property type="molecule type" value="Genomic_DNA"/>
</dbReference>
<organism evidence="1 2">
    <name type="scientific">Tortispora caseinolytica NRRL Y-17796</name>
    <dbReference type="NCBI Taxonomy" id="767744"/>
    <lineage>
        <taxon>Eukaryota</taxon>
        <taxon>Fungi</taxon>
        <taxon>Dikarya</taxon>
        <taxon>Ascomycota</taxon>
        <taxon>Saccharomycotina</taxon>
        <taxon>Trigonopsidomycetes</taxon>
        <taxon>Trigonopsidales</taxon>
        <taxon>Trigonopsidaceae</taxon>
        <taxon>Tortispora</taxon>
    </lineage>
</organism>
<keyword evidence="2" id="KW-1185">Reference proteome</keyword>
<name>A0A1E4TDQ9_9ASCO</name>